<feature type="region of interest" description="Disordered" evidence="1">
    <location>
        <begin position="276"/>
        <end position="301"/>
    </location>
</feature>
<evidence type="ECO:0000256" key="1">
    <source>
        <dbReference type="SAM" id="MobiDB-lite"/>
    </source>
</evidence>
<feature type="region of interest" description="Disordered" evidence="1">
    <location>
        <begin position="315"/>
        <end position="338"/>
    </location>
</feature>
<evidence type="ECO:0000313" key="3">
    <source>
        <dbReference type="Proteomes" id="UP000054558"/>
    </source>
</evidence>
<feature type="compositionally biased region" description="Basic and acidic residues" evidence="1">
    <location>
        <begin position="436"/>
        <end position="448"/>
    </location>
</feature>
<feature type="compositionally biased region" description="Basic and acidic residues" evidence="1">
    <location>
        <begin position="315"/>
        <end position="325"/>
    </location>
</feature>
<dbReference type="Proteomes" id="UP000054558">
    <property type="component" value="Unassembled WGS sequence"/>
</dbReference>
<feature type="region of interest" description="Disordered" evidence="1">
    <location>
        <begin position="372"/>
        <end position="391"/>
    </location>
</feature>
<feature type="compositionally biased region" description="Basic residues" evidence="1">
    <location>
        <begin position="509"/>
        <end position="518"/>
    </location>
</feature>
<keyword evidence="3" id="KW-1185">Reference proteome</keyword>
<dbReference type="GO" id="GO:0019185">
    <property type="term" value="C:snRNA-activating protein complex"/>
    <property type="evidence" value="ECO:0000318"/>
    <property type="project" value="GO_Central"/>
</dbReference>
<feature type="compositionally biased region" description="Acidic residues" evidence="1">
    <location>
        <begin position="494"/>
        <end position="504"/>
    </location>
</feature>
<dbReference type="PANTHER" id="PTHR15131:SF3">
    <property type="entry name" value="SNRNA-ACTIVATING PROTEIN COMPLEX SUBUNIT 1"/>
    <property type="match status" value="1"/>
</dbReference>
<accession>A0A1Y1I7D9</accession>
<feature type="region of interest" description="Disordered" evidence="1">
    <location>
        <begin position="401"/>
        <end position="518"/>
    </location>
</feature>
<dbReference type="Pfam" id="PF09808">
    <property type="entry name" value="SNAPC1"/>
    <property type="match status" value="1"/>
</dbReference>
<dbReference type="GO" id="GO:0043565">
    <property type="term" value="F:sequence-specific DNA binding"/>
    <property type="evidence" value="ECO:0000318"/>
    <property type="project" value="GO_Central"/>
</dbReference>
<sequence length="518" mass="57014">MRKQRLIPLSAASTFSARLCDAHNPLVQVESYSKAQSDGGLRHVTWADRTSNVIDKALKCHHGDETSLLNGCGRPFESVGRGPLNKEFLQTLYTTALEVLGRFSNSLYLKVGALYLIYVLFETQPGSHKQRVRIYMSPEDLTAFRVLVTEACQQNLADAAMIASHLVQSGALLLGAVHNRLTGDALRDPAAMIQRLKERLLPNAMLEDHFASSVGDSLPLSQVDQDARNYNEARKRLVAAKHGPLAETEDPPYLSMAEDLLRTSAALDRTVRATLATPARPTARRSATPAADNSARVETPADVSTNLDHVSARLDEVGRRTDPRADVSGGDGPETEAVAPLPGFITDLSLPMQSMPSIPGMPGLTSAMTEPMEVERLESPSRVEDEDLDEDELRREMDALEAVDEEEHPDPTASNAPGPNRRSSEQDAWRSIPGRQHQDIDGRIEPAEKQMNGRVLGNHASNGREDESRAVLTGERMEEEDGNGVLDRRRTGFSEEEFNSDEDVDFRRPLPRAHSPLR</sequence>
<dbReference type="OrthoDB" id="20127at2759"/>
<gene>
    <name evidence="2" type="ORF">KFL_001980180</name>
</gene>
<dbReference type="AlphaFoldDB" id="A0A1Y1I7D9"/>
<feature type="compositionally biased region" description="Basic and acidic residues" evidence="1">
    <location>
        <begin position="373"/>
        <end position="383"/>
    </location>
</feature>
<organism evidence="2 3">
    <name type="scientific">Klebsormidium nitens</name>
    <name type="common">Green alga</name>
    <name type="synonym">Ulothrix nitens</name>
    <dbReference type="NCBI Taxonomy" id="105231"/>
    <lineage>
        <taxon>Eukaryota</taxon>
        <taxon>Viridiplantae</taxon>
        <taxon>Streptophyta</taxon>
        <taxon>Klebsormidiophyceae</taxon>
        <taxon>Klebsormidiales</taxon>
        <taxon>Klebsormidiaceae</taxon>
        <taxon>Klebsormidium</taxon>
    </lineage>
</organism>
<feature type="compositionally biased region" description="Low complexity" evidence="1">
    <location>
        <begin position="276"/>
        <end position="291"/>
    </location>
</feature>
<name>A0A1Y1I7D9_KLENI</name>
<protein>
    <submittedName>
        <fullName evidence="2">Putative Small nuclear RNA activating complex (SNAPc) subunit SNAP43 protein</fullName>
    </submittedName>
</protein>
<dbReference type="PANTHER" id="PTHR15131">
    <property type="entry name" value="SMALL NUCLEAR RNA ACTIVATING COMPLEX, POLYPEPTIDE 1"/>
    <property type="match status" value="1"/>
</dbReference>
<reference evidence="2 3" key="1">
    <citation type="journal article" date="2014" name="Nat. Commun.">
        <title>Klebsormidium flaccidum genome reveals primary factors for plant terrestrial adaptation.</title>
        <authorList>
            <person name="Hori K."/>
            <person name="Maruyama F."/>
            <person name="Fujisawa T."/>
            <person name="Togashi T."/>
            <person name="Yamamoto N."/>
            <person name="Seo M."/>
            <person name="Sato S."/>
            <person name="Yamada T."/>
            <person name="Mori H."/>
            <person name="Tajima N."/>
            <person name="Moriyama T."/>
            <person name="Ikeuchi M."/>
            <person name="Watanabe M."/>
            <person name="Wada H."/>
            <person name="Kobayashi K."/>
            <person name="Saito M."/>
            <person name="Masuda T."/>
            <person name="Sasaki-Sekimoto Y."/>
            <person name="Mashiguchi K."/>
            <person name="Awai K."/>
            <person name="Shimojima M."/>
            <person name="Masuda S."/>
            <person name="Iwai M."/>
            <person name="Nobusawa T."/>
            <person name="Narise T."/>
            <person name="Kondo S."/>
            <person name="Saito H."/>
            <person name="Sato R."/>
            <person name="Murakawa M."/>
            <person name="Ihara Y."/>
            <person name="Oshima-Yamada Y."/>
            <person name="Ohtaka K."/>
            <person name="Satoh M."/>
            <person name="Sonobe K."/>
            <person name="Ishii M."/>
            <person name="Ohtani R."/>
            <person name="Kanamori-Sato M."/>
            <person name="Honoki R."/>
            <person name="Miyazaki D."/>
            <person name="Mochizuki H."/>
            <person name="Umetsu J."/>
            <person name="Higashi K."/>
            <person name="Shibata D."/>
            <person name="Kamiya Y."/>
            <person name="Sato N."/>
            <person name="Nakamura Y."/>
            <person name="Tabata S."/>
            <person name="Ida S."/>
            <person name="Kurokawa K."/>
            <person name="Ohta H."/>
        </authorList>
    </citation>
    <scope>NUCLEOTIDE SEQUENCE [LARGE SCALE GENOMIC DNA]</scope>
    <source>
        <strain evidence="2 3">NIES-2285</strain>
    </source>
</reference>
<proteinExistence type="predicted"/>
<dbReference type="GO" id="GO:0042795">
    <property type="term" value="P:snRNA transcription by RNA polymerase II"/>
    <property type="evidence" value="ECO:0000318"/>
    <property type="project" value="GO_Central"/>
</dbReference>
<dbReference type="InterPro" id="IPR019188">
    <property type="entry name" value="SNAPC1"/>
</dbReference>
<dbReference type="GO" id="GO:0042796">
    <property type="term" value="P:snRNA transcription by RNA polymerase III"/>
    <property type="evidence" value="ECO:0000318"/>
    <property type="project" value="GO_Central"/>
</dbReference>
<evidence type="ECO:0000313" key="2">
    <source>
        <dbReference type="EMBL" id="GAQ84636.1"/>
    </source>
</evidence>
<dbReference type="EMBL" id="DF237147">
    <property type="protein sequence ID" value="GAQ84636.1"/>
    <property type="molecule type" value="Genomic_DNA"/>
</dbReference>